<dbReference type="EMBL" id="FOTS01000025">
    <property type="protein sequence ID" value="SFL90715.1"/>
    <property type="molecule type" value="Genomic_DNA"/>
</dbReference>
<evidence type="ECO:0000259" key="2">
    <source>
        <dbReference type="Pfam" id="PF07693"/>
    </source>
</evidence>
<dbReference type="STRING" id="1123291.SAMN04490355_10254"/>
<accession>A0A1I4LI81</accession>
<feature type="transmembrane region" description="Helical" evidence="1">
    <location>
        <begin position="54"/>
        <end position="72"/>
    </location>
</feature>
<protein>
    <submittedName>
        <fullName evidence="3">KAP family P-loop domain-containing protein</fullName>
    </submittedName>
</protein>
<feature type="domain" description="KAP NTPase" evidence="2">
    <location>
        <begin position="138"/>
        <end position="353"/>
    </location>
</feature>
<keyword evidence="1" id="KW-0472">Membrane</keyword>
<dbReference type="Proteomes" id="UP000199520">
    <property type="component" value="Unassembled WGS sequence"/>
</dbReference>
<proteinExistence type="predicted"/>
<keyword evidence="1" id="KW-0812">Transmembrane</keyword>
<evidence type="ECO:0000256" key="1">
    <source>
        <dbReference type="SAM" id="Phobius"/>
    </source>
</evidence>
<evidence type="ECO:0000313" key="4">
    <source>
        <dbReference type="Proteomes" id="UP000199520"/>
    </source>
</evidence>
<evidence type="ECO:0000313" key="3">
    <source>
        <dbReference type="EMBL" id="SFL90715.1"/>
    </source>
</evidence>
<dbReference type="SUPFAM" id="SSF52540">
    <property type="entry name" value="P-loop containing nucleoside triphosphate hydrolases"/>
    <property type="match status" value="1"/>
</dbReference>
<reference evidence="4" key="1">
    <citation type="submission" date="2016-10" db="EMBL/GenBank/DDBJ databases">
        <authorList>
            <person name="Varghese N."/>
            <person name="Submissions S."/>
        </authorList>
    </citation>
    <scope>NUCLEOTIDE SEQUENCE [LARGE SCALE GENOMIC DNA]</scope>
    <source>
        <strain evidence="4">DSM 13327</strain>
    </source>
</reference>
<dbReference type="Gene3D" id="3.40.50.300">
    <property type="entry name" value="P-loop containing nucleotide triphosphate hydrolases"/>
    <property type="match status" value="1"/>
</dbReference>
<feature type="transmembrane region" description="Helical" evidence="1">
    <location>
        <begin position="31"/>
        <end position="48"/>
    </location>
</feature>
<name>A0A1I4LI81_9FIRM</name>
<dbReference type="AlphaFoldDB" id="A0A1I4LI81"/>
<dbReference type="InterPro" id="IPR027417">
    <property type="entry name" value="P-loop_NTPase"/>
</dbReference>
<organism evidence="3 4">
    <name type="scientific">Pelosinus propionicus DSM 13327</name>
    <dbReference type="NCBI Taxonomy" id="1123291"/>
    <lineage>
        <taxon>Bacteria</taxon>
        <taxon>Bacillati</taxon>
        <taxon>Bacillota</taxon>
        <taxon>Negativicutes</taxon>
        <taxon>Selenomonadales</taxon>
        <taxon>Sporomusaceae</taxon>
        <taxon>Pelosinus</taxon>
    </lineage>
</organism>
<feature type="transmembrane region" description="Helical" evidence="1">
    <location>
        <begin position="84"/>
        <end position="104"/>
    </location>
</feature>
<gene>
    <name evidence="3" type="ORF">SAMN04490355_10254</name>
</gene>
<sequence>MGIKNLLNYFIKTMLISLIVFSAIKLSLMQYLIFLSIIWGFIFLNFKIKKSREVFDLLIILTISNFLSYFLVKSNEIVFINLSEVIYISAFLLLVLFVSIRSYWLQRKDKHIEIEENLVYKREKDLERLLQYVNNFNTIGINAEWGTGKSFIVNQLYKKIRTQYEIIEIDILACNIDEILLILINEIEKVMYKHGMVSKYSKKLKSFIVEDSNINKVLGLFFHGNYSYSETIRGFKQELKLIDKEILIVYEDIDRISDDKVIKKIFYLSEKLCTDNIKILYQYDENKLKCIGFTNEYLEKYIPFKINLTKITFFELIEFILQEKKINQEVLNLEDFKFLQNYQQQYRFDIIKRKFDIEEPYLNVQRQYYSVRVIEHFIDEINLIIMDEPYNHNKETVITFFYIKHFYSAIYEELEVAESIIDTIKFDVDSQKYTISKIIYMKKEIVENLFKNEQNIENYCILKLLNYNSEHYLIEDVSEKIPSILMEPERMLNSRNENDKKDRIIWSLLENGKSRYTNYEFVAKKVIQEVLSQEPDDQITAFNKFYNELFHMKFEKMDNETIFLMGIPWAVELFKSFLVIDADFKNRTALFELYLKMKKTTDFDIEIIYVLNYFSIKDKKSYIWILNKINSLNVIGNFNSHKMFNNLLQMYVDYLFRFGYVSYRHYRNLLKEINVIKGYEELVIDDLEAIVNGIQQMNLRIVNEIDVVEIRDELQIIMTFIKKMIEIIKNEYEIKDNHGIKIKTTSQTLNNKEYERIKKILDETDDKKLLENVIRQSYLNGGINIYEINDLFENKN</sequence>
<keyword evidence="4" id="KW-1185">Reference proteome</keyword>
<dbReference type="Pfam" id="PF07693">
    <property type="entry name" value="KAP_NTPase"/>
    <property type="match status" value="1"/>
</dbReference>
<dbReference type="RefSeq" id="WP_139214771.1">
    <property type="nucleotide sequence ID" value="NZ_FOTS01000025.1"/>
</dbReference>
<dbReference type="OrthoDB" id="88903at2"/>
<keyword evidence="1" id="KW-1133">Transmembrane helix</keyword>
<dbReference type="InterPro" id="IPR011646">
    <property type="entry name" value="KAP_P-loop"/>
</dbReference>